<feature type="compositionally biased region" description="Polar residues" evidence="1">
    <location>
        <begin position="39"/>
        <end position="54"/>
    </location>
</feature>
<organism evidence="3 4">
    <name type="scientific">Streptomyces litmocidini</name>
    <dbReference type="NCBI Taxonomy" id="67318"/>
    <lineage>
        <taxon>Bacteria</taxon>
        <taxon>Bacillati</taxon>
        <taxon>Actinomycetota</taxon>
        <taxon>Actinomycetes</taxon>
        <taxon>Kitasatosporales</taxon>
        <taxon>Streptomycetaceae</taxon>
        <taxon>Streptomyces</taxon>
    </lineage>
</organism>
<dbReference type="Pfam" id="PF02148">
    <property type="entry name" value="zf-UBP"/>
    <property type="match status" value="1"/>
</dbReference>
<protein>
    <submittedName>
        <fullName evidence="3">UBP-type zinc finger domain-containing protein</fullName>
    </submittedName>
</protein>
<evidence type="ECO:0000259" key="2">
    <source>
        <dbReference type="PROSITE" id="PS50271"/>
    </source>
</evidence>
<reference evidence="3 4" key="1">
    <citation type="submission" date="2024-10" db="EMBL/GenBank/DDBJ databases">
        <title>The Natural Products Discovery Center: Release of the First 8490 Sequenced Strains for Exploring Actinobacteria Biosynthetic Diversity.</title>
        <authorList>
            <person name="Kalkreuter E."/>
            <person name="Kautsar S.A."/>
            <person name="Yang D."/>
            <person name="Bader C.D."/>
            <person name="Teijaro C.N."/>
            <person name="Fluegel L."/>
            <person name="Davis C.M."/>
            <person name="Simpson J.R."/>
            <person name="Lauterbach L."/>
            <person name="Steele A.D."/>
            <person name="Gui C."/>
            <person name="Meng S."/>
            <person name="Li G."/>
            <person name="Viehrig K."/>
            <person name="Ye F."/>
            <person name="Su P."/>
            <person name="Kiefer A.F."/>
            <person name="Nichols A."/>
            <person name="Cepeda A.J."/>
            <person name="Yan W."/>
            <person name="Fan B."/>
            <person name="Jiang Y."/>
            <person name="Adhikari A."/>
            <person name="Zheng C.-J."/>
            <person name="Schuster L."/>
            <person name="Cowan T.M."/>
            <person name="Smanski M.J."/>
            <person name="Chevrette M.G."/>
            <person name="De Carvalho L.P.S."/>
            <person name="Shen B."/>
        </authorList>
    </citation>
    <scope>NUCLEOTIDE SEQUENCE [LARGE SCALE GENOMIC DNA]</scope>
    <source>
        <strain evidence="3 4">NPDC020602</strain>
    </source>
</reference>
<evidence type="ECO:0000256" key="1">
    <source>
        <dbReference type="SAM" id="MobiDB-lite"/>
    </source>
</evidence>
<evidence type="ECO:0000313" key="4">
    <source>
        <dbReference type="Proteomes" id="UP001611339"/>
    </source>
</evidence>
<comment type="caution">
    <text evidence="3">The sequence shown here is derived from an EMBL/GenBank/DDBJ whole genome shotgun (WGS) entry which is preliminary data.</text>
</comment>
<keyword evidence="4" id="KW-1185">Reference proteome</keyword>
<dbReference type="PROSITE" id="PS50271">
    <property type="entry name" value="ZF_UBP"/>
    <property type="match status" value="1"/>
</dbReference>
<dbReference type="RefSeq" id="WP_398711900.1">
    <property type="nucleotide sequence ID" value="NZ_JBIRUI010000015.1"/>
</dbReference>
<feature type="compositionally biased region" description="Acidic residues" evidence="1">
    <location>
        <begin position="9"/>
        <end position="20"/>
    </location>
</feature>
<evidence type="ECO:0000313" key="3">
    <source>
        <dbReference type="EMBL" id="MFI1717532.1"/>
    </source>
</evidence>
<dbReference type="Proteomes" id="UP001611339">
    <property type="component" value="Unassembled WGS sequence"/>
</dbReference>
<proteinExistence type="predicted"/>
<name>A0ABW7UD04_9ACTN</name>
<sequence>MSKMHETPPDEGEAPAEDTPEASTSGWSAAPDGGRPQGSVCTHASTLTRPPSTVPSAVCPACVALGHDWVRLRRCVACGAVGCCDSSRGRHAHAHYEATGHPVVFSLAHDESWAWCYVDEVFLIEA</sequence>
<accession>A0ABW7UD04</accession>
<gene>
    <name evidence="3" type="ORF">ACH407_28705</name>
</gene>
<dbReference type="InterPro" id="IPR001607">
    <property type="entry name" value="Znf_UBP"/>
</dbReference>
<dbReference type="Gene3D" id="3.30.40.10">
    <property type="entry name" value="Zinc/RING finger domain, C3HC4 (zinc finger)"/>
    <property type="match status" value="1"/>
</dbReference>
<feature type="region of interest" description="Disordered" evidence="1">
    <location>
        <begin position="1"/>
        <end position="54"/>
    </location>
</feature>
<dbReference type="InterPro" id="IPR013083">
    <property type="entry name" value="Znf_RING/FYVE/PHD"/>
</dbReference>
<feature type="domain" description="UBP-type" evidence="2">
    <location>
        <begin position="39"/>
        <end position="126"/>
    </location>
</feature>
<dbReference type="SUPFAM" id="SSF57850">
    <property type="entry name" value="RING/U-box"/>
    <property type="match status" value="1"/>
</dbReference>
<dbReference type="EMBL" id="JBIRUI010000015">
    <property type="protein sequence ID" value="MFI1717532.1"/>
    <property type="molecule type" value="Genomic_DNA"/>
</dbReference>